<evidence type="ECO:0000313" key="2">
    <source>
        <dbReference type="Proteomes" id="UP000663802"/>
    </source>
</evidence>
<keyword evidence="2" id="KW-1185">Reference proteome</keyword>
<evidence type="ECO:0000313" key="1">
    <source>
        <dbReference type="EMBL" id="GFZ30209.1"/>
    </source>
</evidence>
<name>A0ABQ1E645_9CLOT</name>
<accession>A0ABQ1E645</accession>
<sequence length="58" mass="7065">MNNYIIKESDDEEAKLIIDKLVNYNLSIVPQTQEQPFIWINRVIRNFYFQAKDLYIKQ</sequence>
<reference evidence="1 2" key="1">
    <citation type="journal article" date="2021" name="Int. J. Syst. Evol. Microbiol.">
        <title>Clostridium zeae sp. nov., isolated from corn silage.</title>
        <authorList>
            <person name="Kobayashi H."/>
            <person name="Tanizawa Y."/>
            <person name="Yagura M."/>
            <person name="Sakamoto M."/>
            <person name="Ohkuma M."/>
            <person name="Tohno M."/>
        </authorList>
    </citation>
    <scope>NUCLEOTIDE SEQUENCE [LARGE SCALE GENOMIC DNA]</scope>
    <source>
        <strain evidence="1 2">CSC2</strain>
    </source>
</reference>
<evidence type="ECO:0008006" key="3">
    <source>
        <dbReference type="Google" id="ProtNLM"/>
    </source>
</evidence>
<dbReference type="Proteomes" id="UP000663802">
    <property type="component" value="Unassembled WGS sequence"/>
</dbReference>
<comment type="caution">
    <text evidence="1">The sequence shown here is derived from an EMBL/GenBank/DDBJ whole genome shotgun (WGS) entry which is preliminary data.</text>
</comment>
<dbReference type="EMBL" id="BMBA01000001">
    <property type="protein sequence ID" value="GFZ30209.1"/>
    <property type="molecule type" value="Genomic_DNA"/>
</dbReference>
<gene>
    <name evidence="1" type="ORF">CSC2_07350</name>
</gene>
<organism evidence="1 2">
    <name type="scientific">Clostridium zeae</name>
    <dbReference type="NCBI Taxonomy" id="2759022"/>
    <lineage>
        <taxon>Bacteria</taxon>
        <taxon>Bacillati</taxon>
        <taxon>Bacillota</taxon>
        <taxon>Clostridia</taxon>
        <taxon>Eubacteriales</taxon>
        <taxon>Clostridiaceae</taxon>
        <taxon>Clostridium</taxon>
    </lineage>
</organism>
<protein>
    <recommendedName>
        <fullName evidence="3">DUF2007 domain-containing protein</fullName>
    </recommendedName>
</protein>
<proteinExistence type="predicted"/>